<evidence type="ECO:0000256" key="6">
    <source>
        <dbReference type="RuleBase" id="RU363034"/>
    </source>
</evidence>
<keyword evidence="5" id="KW-1015">Disulfide bond</keyword>
<evidence type="ECO:0000313" key="9">
    <source>
        <dbReference type="EMBL" id="AJT42173.1"/>
    </source>
</evidence>
<dbReference type="GO" id="GO:0004252">
    <property type="term" value="F:serine-type endopeptidase activity"/>
    <property type="evidence" value="ECO:0007669"/>
    <property type="project" value="InterPro"/>
</dbReference>
<dbReference type="GO" id="GO:0006508">
    <property type="term" value="P:proteolysis"/>
    <property type="evidence" value="ECO:0007669"/>
    <property type="project" value="UniProtKB-KW"/>
</dbReference>
<dbReference type="PANTHER" id="PTHR24276:SF98">
    <property type="entry name" value="FI18310P1-RELATED"/>
    <property type="match status" value="1"/>
</dbReference>
<dbReference type="InterPro" id="IPR009003">
    <property type="entry name" value="Peptidase_S1_PA"/>
</dbReference>
<feature type="signal peptide" evidence="7">
    <location>
        <begin position="1"/>
        <end position="27"/>
    </location>
</feature>
<dbReference type="InterPro" id="IPR050430">
    <property type="entry name" value="Peptidase_S1"/>
</dbReference>
<evidence type="ECO:0000313" key="10">
    <source>
        <dbReference type="Proteomes" id="UP000061839"/>
    </source>
</evidence>
<keyword evidence="10" id="KW-1185">Reference proteome</keyword>
<dbReference type="PROSITE" id="PS00134">
    <property type="entry name" value="TRYPSIN_HIS"/>
    <property type="match status" value="1"/>
</dbReference>
<dbReference type="STRING" id="1618207.UM93_12880"/>
<dbReference type="CDD" id="cd00190">
    <property type="entry name" value="Tryp_SPc"/>
    <property type="match status" value="1"/>
</dbReference>
<evidence type="ECO:0000256" key="3">
    <source>
        <dbReference type="ARBA" id="ARBA00022801"/>
    </source>
</evidence>
<gene>
    <name evidence="9" type="ORF">UM93_12880</name>
</gene>
<dbReference type="InterPro" id="IPR001254">
    <property type="entry name" value="Trypsin_dom"/>
</dbReference>
<dbReference type="RefSeq" id="WP_052663789.1">
    <property type="nucleotide sequence ID" value="NZ_CP011005.1"/>
</dbReference>
<dbReference type="Pfam" id="PF00089">
    <property type="entry name" value="Trypsin"/>
    <property type="match status" value="1"/>
</dbReference>
<dbReference type="InterPro" id="IPR033116">
    <property type="entry name" value="TRYPSIN_SER"/>
</dbReference>
<dbReference type="KEGG" id="ari:UM93_12880"/>
<name>A0A0D4C0R4_9MICC</name>
<dbReference type="OrthoDB" id="3611234at2"/>
<dbReference type="PATRIC" id="fig|1618207.4.peg.2611"/>
<evidence type="ECO:0000256" key="2">
    <source>
        <dbReference type="ARBA" id="ARBA00022670"/>
    </source>
</evidence>
<dbReference type="PRINTS" id="PR00722">
    <property type="entry name" value="CHYMOTRYPSIN"/>
</dbReference>
<evidence type="ECO:0000256" key="7">
    <source>
        <dbReference type="SAM" id="SignalP"/>
    </source>
</evidence>
<dbReference type="AlphaFoldDB" id="A0A0D4C0R4"/>
<dbReference type="SMART" id="SM00020">
    <property type="entry name" value="Tryp_SPc"/>
    <property type="match status" value="1"/>
</dbReference>
<dbReference type="HOGENOM" id="CLU_006842_7_0_11"/>
<proteinExistence type="inferred from homology"/>
<evidence type="ECO:0000256" key="4">
    <source>
        <dbReference type="ARBA" id="ARBA00022825"/>
    </source>
</evidence>
<keyword evidence="2 6" id="KW-0645">Protease</keyword>
<dbReference type="InterPro" id="IPR001314">
    <property type="entry name" value="Peptidase_S1A"/>
</dbReference>
<keyword evidence="7" id="KW-0732">Signal</keyword>
<feature type="domain" description="Peptidase S1" evidence="8">
    <location>
        <begin position="34"/>
        <end position="259"/>
    </location>
</feature>
<dbReference type="InterPro" id="IPR043504">
    <property type="entry name" value="Peptidase_S1_PA_chymotrypsin"/>
</dbReference>
<evidence type="ECO:0000259" key="8">
    <source>
        <dbReference type="PROSITE" id="PS50240"/>
    </source>
</evidence>
<feature type="chain" id="PRO_5002281105" evidence="7">
    <location>
        <begin position="28"/>
        <end position="259"/>
    </location>
</feature>
<comment type="similarity">
    <text evidence="1">Belongs to the peptidase S1 family.</text>
</comment>
<dbReference type="FunFam" id="2.40.10.10:FF:000036">
    <property type="entry name" value="Trypsin beta"/>
    <property type="match status" value="1"/>
</dbReference>
<dbReference type="PROSITE" id="PS00135">
    <property type="entry name" value="TRYPSIN_SER"/>
    <property type="match status" value="1"/>
</dbReference>
<accession>A0A0D4C0R4</accession>
<keyword evidence="3 6" id="KW-0378">Hydrolase</keyword>
<evidence type="ECO:0000256" key="1">
    <source>
        <dbReference type="ARBA" id="ARBA00007664"/>
    </source>
</evidence>
<reference evidence="9 10" key="1">
    <citation type="journal article" date="2015" name="Genome Announc.">
        <title>Complete Genome Sequencing of Protease-Producing Novel Arthrobacter sp. Strain IHBB 11108 Using PacBio Single-Molecule Real-Time Sequencing Technology.</title>
        <authorList>
            <person name="Kiran S."/>
            <person name="Swarnkar M.K."/>
            <person name="Pal M."/>
            <person name="Thakur R."/>
            <person name="Tewari R."/>
            <person name="Singh A.K."/>
            <person name="Gulati A."/>
        </authorList>
    </citation>
    <scope>NUCLEOTIDE SEQUENCE [LARGE SCALE GENOMIC DNA]</scope>
    <source>
        <strain evidence="9 10">IHBB 11108</strain>
    </source>
</reference>
<dbReference type="EMBL" id="CP011005">
    <property type="protein sequence ID" value="AJT42173.1"/>
    <property type="molecule type" value="Genomic_DNA"/>
</dbReference>
<keyword evidence="4 6" id="KW-0720">Serine protease</keyword>
<protein>
    <submittedName>
        <fullName evidence="9">Serine protease</fullName>
    </submittedName>
</protein>
<dbReference type="Gene3D" id="2.40.10.10">
    <property type="entry name" value="Trypsin-like serine proteases"/>
    <property type="match status" value="2"/>
</dbReference>
<sequence length="259" mass="25880">MRKTVKATMLGLAALGLILTGGATANAAVPSPEIVGGTTASISDFAPIVAVNQASNGDNWCGGTLVAPTKVLTAAHCVLTSSGSKRPTSFFKVNGGSANRTGGPNTSTVSSVWANPNYASTGEGDYAILTLNTAFSGPVATLETNSSVYAAGTNATVLGWGDTTGNATYQDKLRKVTVPITSDSSCASAYGSDFDAASMVCAGLTQGGKDSCQGDSGGPLVIGGKLVGIVSWGNGCALAGYPGVYTRVTTYAADIKSRI</sequence>
<dbReference type="InterPro" id="IPR018114">
    <property type="entry name" value="TRYPSIN_HIS"/>
</dbReference>
<dbReference type="Proteomes" id="UP000061839">
    <property type="component" value="Chromosome"/>
</dbReference>
<organism evidence="9 10">
    <name type="scientific">Psychromicrobium lacuslunae</name>
    <dbReference type="NCBI Taxonomy" id="1618207"/>
    <lineage>
        <taxon>Bacteria</taxon>
        <taxon>Bacillati</taxon>
        <taxon>Actinomycetota</taxon>
        <taxon>Actinomycetes</taxon>
        <taxon>Micrococcales</taxon>
        <taxon>Micrococcaceae</taxon>
        <taxon>Psychromicrobium</taxon>
    </lineage>
</organism>
<evidence type="ECO:0000256" key="5">
    <source>
        <dbReference type="ARBA" id="ARBA00023157"/>
    </source>
</evidence>
<dbReference type="PANTHER" id="PTHR24276">
    <property type="entry name" value="POLYSERASE-RELATED"/>
    <property type="match status" value="1"/>
</dbReference>
<dbReference type="SUPFAM" id="SSF50494">
    <property type="entry name" value="Trypsin-like serine proteases"/>
    <property type="match status" value="1"/>
</dbReference>
<dbReference type="PROSITE" id="PS50240">
    <property type="entry name" value="TRYPSIN_DOM"/>
    <property type="match status" value="1"/>
</dbReference>